<dbReference type="PANTHER" id="PTHR33164">
    <property type="entry name" value="TRANSCRIPTIONAL REGULATOR, MARR FAMILY"/>
    <property type="match status" value="1"/>
</dbReference>
<gene>
    <name evidence="2" type="ORF">EV193_101743</name>
</gene>
<dbReference type="InterPro" id="IPR039422">
    <property type="entry name" value="MarR/SlyA-like"/>
</dbReference>
<feature type="domain" description="HTH marR-type" evidence="1">
    <location>
        <begin position="23"/>
        <end position="157"/>
    </location>
</feature>
<dbReference type="GO" id="GO:0006950">
    <property type="term" value="P:response to stress"/>
    <property type="evidence" value="ECO:0007669"/>
    <property type="project" value="TreeGrafter"/>
</dbReference>
<dbReference type="Proteomes" id="UP000294257">
    <property type="component" value="Unassembled WGS sequence"/>
</dbReference>
<dbReference type="PRINTS" id="PR00598">
    <property type="entry name" value="HTHMARR"/>
</dbReference>
<reference evidence="2 3" key="1">
    <citation type="submission" date="2019-02" db="EMBL/GenBank/DDBJ databases">
        <title>Genomic Encyclopedia of Type Strains, Phase IV (KMG-IV): sequencing the most valuable type-strain genomes for metagenomic binning, comparative biology and taxonomic classification.</title>
        <authorList>
            <person name="Goeker M."/>
        </authorList>
    </citation>
    <scope>NUCLEOTIDE SEQUENCE [LARGE SCALE GENOMIC DNA]</scope>
    <source>
        <strain evidence="2 3">DSM 101727</strain>
    </source>
</reference>
<dbReference type="GO" id="GO:0003700">
    <property type="term" value="F:DNA-binding transcription factor activity"/>
    <property type="evidence" value="ECO:0007669"/>
    <property type="project" value="InterPro"/>
</dbReference>
<dbReference type="PROSITE" id="PS50995">
    <property type="entry name" value="HTH_MARR_2"/>
    <property type="match status" value="1"/>
</dbReference>
<dbReference type="InterPro" id="IPR000835">
    <property type="entry name" value="HTH_MarR-typ"/>
</dbReference>
<evidence type="ECO:0000259" key="1">
    <source>
        <dbReference type="PROSITE" id="PS50995"/>
    </source>
</evidence>
<name>A0A4V2EUK2_9PSEU</name>
<dbReference type="InterPro" id="IPR036390">
    <property type="entry name" value="WH_DNA-bd_sf"/>
</dbReference>
<keyword evidence="3" id="KW-1185">Reference proteome</keyword>
<dbReference type="AlphaFoldDB" id="A0A4V2EUK2"/>
<proteinExistence type="predicted"/>
<evidence type="ECO:0000313" key="2">
    <source>
        <dbReference type="EMBL" id="RZS44863.1"/>
    </source>
</evidence>
<sequence length="157" mass="17385">MTKPAKVANKVTAPWRPVELSTTGELWVCLTEVHAKVRGDVDRALQRRLGIGFSELLALLALSKEDDGELRMQELADATSLNQSSVSRLVARLERTGLTERQMCENDRRGVYTSITKDGLTTLADAVEVYERTLDTALAQLSSDPELGPLMKKIRES</sequence>
<dbReference type="EMBL" id="SGWQ01000001">
    <property type="protein sequence ID" value="RZS44863.1"/>
    <property type="molecule type" value="Genomic_DNA"/>
</dbReference>
<dbReference type="InterPro" id="IPR036388">
    <property type="entry name" value="WH-like_DNA-bd_sf"/>
</dbReference>
<accession>A0A4V2EUK2</accession>
<organism evidence="2 3">
    <name type="scientific">Herbihabitans rhizosphaerae</name>
    <dbReference type="NCBI Taxonomy" id="1872711"/>
    <lineage>
        <taxon>Bacteria</taxon>
        <taxon>Bacillati</taxon>
        <taxon>Actinomycetota</taxon>
        <taxon>Actinomycetes</taxon>
        <taxon>Pseudonocardiales</taxon>
        <taxon>Pseudonocardiaceae</taxon>
        <taxon>Herbihabitans</taxon>
    </lineage>
</organism>
<dbReference type="SUPFAM" id="SSF46785">
    <property type="entry name" value="Winged helix' DNA-binding domain"/>
    <property type="match status" value="1"/>
</dbReference>
<comment type="caution">
    <text evidence="2">The sequence shown here is derived from an EMBL/GenBank/DDBJ whole genome shotgun (WGS) entry which is preliminary data.</text>
</comment>
<dbReference type="Pfam" id="PF12802">
    <property type="entry name" value="MarR_2"/>
    <property type="match status" value="1"/>
</dbReference>
<dbReference type="RefSeq" id="WP_130342488.1">
    <property type="nucleotide sequence ID" value="NZ_SGWQ01000001.1"/>
</dbReference>
<dbReference type="OrthoDB" id="5195026at2"/>
<dbReference type="SMART" id="SM00347">
    <property type="entry name" value="HTH_MARR"/>
    <property type="match status" value="1"/>
</dbReference>
<protein>
    <submittedName>
        <fullName evidence="2">MarR family transcriptional regulator</fullName>
    </submittedName>
</protein>
<dbReference type="PANTHER" id="PTHR33164:SF99">
    <property type="entry name" value="MARR FAMILY REGULATORY PROTEIN"/>
    <property type="match status" value="1"/>
</dbReference>
<dbReference type="Gene3D" id="1.10.10.10">
    <property type="entry name" value="Winged helix-like DNA-binding domain superfamily/Winged helix DNA-binding domain"/>
    <property type="match status" value="1"/>
</dbReference>
<evidence type="ECO:0000313" key="3">
    <source>
        <dbReference type="Proteomes" id="UP000294257"/>
    </source>
</evidence>